<gene>
    <name evidence="2" type="ORF">IFM89_031226</name>
</gene>
<dbReference type="OrthoDB" id="1932457at2759"/>
<keyword evidence="3" id="KW-1185">Reference proteome</keyword>
<comment type="caution">
    <text evidence="2">The sequence shown here is derived from an EMBL/GenBank/DDBJ whole genome shotgun (WGS) entry which is preliminary data.</text>
</comment>
<evidence type="ECO:0000313" key="3">
    <source>
        <dbReference type="Proteomes" id="UP000631114"/>
    </source>
</evidence>
<organism evidence="2 3">
    <name type="scientific">Coptis chinensis</name>
    <dbReference type="NCBI Taxonomy" id="261450"/>
    <lineage>
        <taxon>Eukaryota</taxon>
        <taxon>Viridiplantae</taxon>
        <taxon>Streptophyta</taxon>
        <taxon>Embryophyta</taxon>
        <taxon>Tracheophyta</taxon>
        <taxon>Spermatophyta</taxon>
        <taxon>Magnoliopsida</taxon>
        <taxon>Ranunculales</taxon>
        <taxon>Ranunculaceae</taxon>
        <taxon>Coptidoideae</taxon>
        <taxon>Coptis</taxon>
    </lineage>
</organism>
<protein>
    <submittedName>
        <fullName evidence="2">Uncharacterized protein</fullName>
    </submittedName>
</protein>
<dbReference type="Gene3D" id="3.10.20.90">
    <property type="entry name" value="Phosphatidylinositol 3-kinase Catalytic Subunit, Chain A, domain 1"/>
    <property type="match status" value="1"/>
</dbReference>
<feature type="region of interest" description="Disordered" evidence="1">
    <location>
        <begin position="1"/>
        <end position="30"/>
    </location>
</feature>
<sequence>MTMVPPQYLAKSKQHHQQQEQRNDSYNGCEGSHSSCLGFDHHLQAAAMADQEESRTSTSCVNEVESDSKEQWLQLGLGGFVDPVIHQTGSRRDDLVELDLFLPSPPPPPQQQQQQQQPQHVMSPSLASTNHVASTSSHNMTSPLLLQNPRTSLVSFSHQEVPWGCRPYLYDPITSSPSSSSWALQPPSMGISFSSPYHCPSLDISIPISSSWTVSDPPRRTSSGLWFMIQASQHQAKEPFLPQVSKRYLRIKYNSCFYLLDGKMTVQMLMKYLVNKLKLNSESEVEITCKGQQLPHFLTLQHVRDSIWSSRGTLFSLKDSSSTTDHIMILSYGRSSER</sequence>
<dbReference type="AlphaFoldDB" id="A0A835IVN4"/>
<accession>A0A835IVN4</accession>
<dbReference type="PANTHER" id="PTHR47290:SF4">
    <property type="entry name" value="RING FINGER PROTEIN"/>
    <property type="match status" value="1"/>
</dbReference>
<feature type="region of interest" description="Disordered" evidence="1">
    <location>
        <begin position="100"/>
        <end position="144"/>
    </location>
</feature>
<dbReference type="PANTHER" id="PTHR47290">
    <property type="entry name" value="RING FINGER PROTEIN"/>
    <property type="match status" value="1"/>
</dbReference>
<reference evidence="2 3" key="1">
    <citation type="submission" date="2020-10" db="EMBL/GenBank/DDBJ databases">
        <title>The Coptis chinensis genome and diversification of protoberbering-type alkaloids.</title>
        <authorList>
            <person name="Wang B."/>
            <person name="Shu S."/>
            <person name="Song C."/>
            <person name="Liu Y."/>
        </authorList>
    </citation>
    <scope>NUCLEOTIDE SEQUENCE [LARGE SCALE GENOMIC DNA]</scope>
    <source>
        <strain evidence="2">HL-2020</strain>
        <tissue evidence="2">Leaf</tissue>
    </source>
</reference>
<dbReference type="InterPro" id="IPR044171">
    <property type="entry name" value="LAX2-like"/>
</dbReference>
<proteinExistence type="predicted"/>
<feature type="compositionally biased region" description="Polar residues" evidence="1">
    <location>
        <begin position="120"/>
        <end position="144"/>
    </location>
</feature>
<evidence type="ECO:0000313" key="2">
    <source>
        <dbReference type="EMBL" id="KAF9622423.1"/>
    </source>
</evidence>
<evidence type="ECO:0000256" key="1">
    <source>
        <dbReference type="SAM" id="MobiDB-lite"/>
    </source>
</evidence>
<name>A0A835IVN4_9MAGN</name>
<dbReference type="Proteomes" id="UP000631114">
    <property type="component" value="Unassembled WGS sequence"/>
</dbReference>
<dbReference type="EMBL" id="JADFTS010000002">
    <property type="protein sequence ID" value="KAF9622423.1"/>
    <property type="molecule type" value="Genomic_DNA"/>
</dbReference>